<accession>A0ABR4AZF6</accession>
<comment type="caution">
    <text evidence="1">The sequence shown here is derived from an EMBL/GenBank/DDBJ whole genome shotgun (WGS) entry which is preliminary data.</text>
</comment>
<evidence type="ECO:0000313" key="1">
    <source>
        <dbReference type="EMBL" id="KAL2051041.1"/>
    </source>
</evidence>
<reference evidence="1 2" key="1">
    <citation type="submission" date="2024-09" db="EMBL/GenBank/DDBJ databases">
        <title>Rethinking Asexuality: The Enigmatic Case of Functional Sexual Genes in Lepraria (Stereocaulaceae).</title>
        <authorList>
            <person name="Doellman M."/>
            <person name="Sun Y."/>
            <person name="Barcenas-Pena A."/>
            <person name="Lumbsch H.T."/>
            <person name="Grewe F."/>
        </authorList>
    </citation>
    <scope>NUCLEOTIDE SEQUENCE [LARGE SCALE GENOMIC DNA]</scope>
    <source>
        <strain evidence="1 2">Grewe 0041</strain>
    </source>
</reference>
<organism evidence="1 2">
    <name type="scientific">Lepraria finkii</name>
    <dbReference type="NCBI Taxonomy" id="1340010"/>
    <lineage>
        <taxon>Eukaryota</taxon>
        <taxon>Fungi</taxon>
        <taxon>Dikarya</taxon>
        <taxon>Ascomycota</taxon>
        <taxon>Pezizomycotina</taxon>
        <taxon>Lecanoromycetes</taxon>
        <taxon>OSLEUM clade</taxon>
        <taxon>Lecanoromycetidae</taxon>
        <taxon>Lecanorales</taxon>
        <taxon>Lecanorineae</taxon>
        <taxon>Stereocaulaceae</taxon>
        <taxon>Lepraria</taxon>
    </lineage>
</organism>
<proteinExistence type="predicted"/>
<name>A0ABR4AZF6_9LECA</name>
<sequence length="70" mass="7923">MLIKEFEGKLNNRDLLPLAAFLESLDALMDARNAALGLGTSALSVDEQNQSQWEDYLHLPDKSVRFLEFL</sequence>
<dbReference type="Proteomes" id="UP001590951">
    <property type="component" value="Unassembled WGS sequence"/>
</dbReference>
<dbReference type="EMBL" id="JBHFEH010000039">
    <property type="protein sequence ID" value="KAL2051041.1"/>
    <property type="molecule type" value="Genomic_DNA"/>
</dbReference>
<keyword evidence="2" id="KW-1185">Reference proteome</keyword>
<gene>
    <name evidence="1" type="ORF">ABVK25_008635</name>
</gene>
<evidence type="ECO:0000313" key="2">
    <source>
        <dbReference type="Proteomes" id="UP001590951"/>
    </source>
</evidence>
<protein>
    <submittedName>
        <fullName evidence="1">Uncharacterized protein</fullName>
    </submittedName>
</protein>